<comment type="caution">
    <text evidence="1">The sequence shown here is derived from an EMBL/GenBank/DDBJ whole genome shotgun (WGS) entry which is preliminary data.</text>
</comment>
<feature type="non-terminal residue" evidence="1">
    <location>
        <position position="1"/>
    </location>
</feature>
<keyword evidence="2" id="KW-1185">Reference proteome</keyword>
<name>A0A9N9ETS4_9GLOM</name>
<dbReference type="EMBL" id="CAJVPZ010018671">
    <property type="protein sequence ID" value="CAG8689566.1"/>
    <property type="molecule type" value="Genomic_DNA"/>
</dbReference>
<dbReference type="Proteomes" id="UP000789396">
    <property type="component" value="Unassembled WGS sequence"/>
</dbReference>
<gene>
    <name evidence="1" type="ORF">RFULGI_LOCUS9938</name>
</gene>
<evidence type="ECO:0000313" key="1">
    <source>
        <dbReference type="EMBL" id="CAG8689566.1"/>
    </source>
</evidence>
<organism evidence="1 2">
    <name type="scientific">Racocetra fulgida</name>
    <dbReference type="NCBI Taxonomy" id="60492"/>
    <lineage>
        <taxon>Eukaryota</taxon>
        <taxon>Fungi</taxon>
        <taxon>Fungi incertae sedis</taxon>
        <taxon>Mucoromycota</taxon>
        <taxon>Glomeromycotina</taxon>
        <taxon>Glomeromycetes</taxon>
        <taxon>Diversisporales</taxon>
        <taxon>Gigasporaceae</taxon>
        <taxon>Racocetra</taxon>
    </lineage>
</organism>
<protein>
    <submittedName>
        <fullName evidence="1">18105_t:CDS:1</fullName>
    </submittedName>
</protein>
<reference evidence="1" key="1">
    <citation type="submission" date="2021-06" db="EMBL/GenBank/DDBJ databases">
        <authorList>
            <person name="Kallberg Y."/>
            <person name="Tangrot J."/>
            <person name="Rosling A."/>
        </authorList>
    </citation>
    <scope>NUCLEOTIDE SEQUENCE</scope>
    <source>
        <strain evidence="1">IN212</strain>
    </source>
</reference>
<dbReference type="OrthoDB" id="436405at2759"/>
<proteinExistence type="predicted"/>
<accession>A0A9N9ETS4</accession>
<dbReference type="AlphaFoldDB" id="A0A9N9ETS4"/>
<sequence length="91" mass="10688">LDIIPVRCHTTNSLLNKRNNSYQALNSFNKLPLDGKRRYQTNNSNLRKAKRSKNDIIEREKVKEWGDLSAGQKVFNESLEKIRNNQEVCWV</sequence>
<evidence type="ECO:0000313" key="2">
    <source>
        <dbReference type="Proteomes" id="UP000789396"/>
    </source>
</evidence>